<proteinExistence type="predicted"/>
<dbReference type="EMBL" id="JASJQH010000147">
    <property type="protein sequence ID" value="KAK9766532.1"/>
    <property type="molecule type" value="Genomic_DNA"/>
</dbReference>
<keyword evidence="3" id="KW-0479">Metal-binding</keyword>
<dbReference type="Proteomes" id="UP001479436">
    <property type="component" value="Unassembled WGS sequence"/>
</dbReference>
<dbReference type="PROSITE" id="PS50222">
    <property type="entry name" value="EF_HAND_2"/>
    <property type="match status" value="3"/>
</dbReference>
<evidence type="ECO:0000256" key="5">
    <source>
        <dbReference type="ARBA" id="ARBA00022837"/>
    </source>
</evidence>
<evidence type="ECO:0000259" key="6">
    <source>
        <dbReference type="PROSITE" id="PS50222"/>
    </source>
</evidence>
<keyword evidence="8" id="KW-1185">Reference proteome</keyword>
<comment type="caution">
    <text evidence="7">The sequence shown here is derived from an EMBL/GenBank/DDBJ whole genome shotgun (WGS) entry which is preliminary data.</text>
</comment>
<dbReference type="SMART" id="SM00054">
    <property type="entry name" value="EFh"/>
    <property type="match status" value="4"/>
</dbReference>
<dbReference type="PANTHER" id="PTHR46212:SF3">
    <property type="entry name" value="GH27120P"/>
    <property type="match status" value="1"/>
</dbReference>
<dbReference type="InterPro" id="IPR002048">
    <property type="entry name" value="EF_hand_dom"/>
</dbReference>
<feature type="domain" description="EF-hand" evidence="6">
    <location>
        <begin position="82"/>
        <end position="117"/>
    </location>
</feature>
<name>A0ABR2WYG2_9FUNG</name>
<gene>
    <name evidence="7" type="ORF">K7432_004325</name>
</gene>
<feature type="domain" description="EF-hand" evidence="6">
    <location>
        <begin position="157"/>
        <end position="192"/>
    </location>
</feature>
<comment type="subcellular location">
    <subcellularLocation>
        <location evidence="1">Cytoplasm</location>
    </subcellularLocation>
</comment>
<accession>A0ABR2WYG2</accession>
<dbReference type="PROSITE" id="PS00018">
    <property type="entry name" value="EF_HAND_1"/>
    <property type="match status" value="2"/>
</dbReference>
<evidence type="ECO:0000256" key="1">
    <source>
        <dbReference type="ARBA" id="ARBA00004496"/>
    </source>
</evidence>
<keyword evidence="5" id="KW-0106">Calcium</keyword>
<dbReference type="PANTHER" id="PTHR46212">
    <property type="entry name" value="PEFLIN"/>
    <property type="match status" value="1"/>
</dbReference>
<feature type="domain" description="EF-hand" evidence="6">
    <location>
        <begin position="15"/>
        <end position="50"/>
    </location>
</feature>
<dbReference type="Pfam" id="PF13499">
    <property type="entry name" value="EF-hand_7"/>
    <property type="match status" value="2"/>
</dbReference>
<protein>
    <recommendedName>
        <fullName evidence="6">EF-hand domain-containing protein</fullName>
    </recommendedName>
</protein>
<evidence type="ECO:0000256" key="4">
    <source>
        <dbReference type="ARBA" id="ARBA00022737"/>
    </source>
</evidence>
<dbReference type="InterPro" id="IPR011992">
    <property type="entry name" value="EF-hand-dom_pair"/>
</dbReference>
<keyword evidence="4" id="KW-0677">Repeat</keyword>
<dbReference type="Gene3D" id="1.10.238.10">
    <property type="entry name" value="EF-hand"/>
    <property type="match status" value="1"/>
</dbReference>
<dbReference type="SUPFAM" id="SSF47473">
    <property type="entry name" value="EF-hand"/>
    <property type="match status" value="1"/>
</dbReference>
<dbReference type="InterPro" id="IPR018247">
    <property type="entry name" value="EF_Hand_1_Ca_BS"/>
</dbReference>
<dbReference type="InterPro" id="IPR051426">
    <property type="entry name" value="Peflin/Sorcin_CaBP"/>
</dbReference>
<sequence length="192" mass="22239">MNALKTYYKIMSAPPAEQQLRGWFQQVDTDGSGQITADELQKALLNGDWTPFNLETIRLMINMFDKDDTGTIGFPEFTALWKYIEDWRRCFLGFDQNRSGTIDKDELQTALRTFGFNLSPEFIQSLIRKYDKHAKKTKPGQAPSGEVTFDNFIQICTTIQMLTTAFRRYDDNSDGRIDISYEEFLQLVVSNR</sequence>
<evidence type="ECO:0000256" key="3">
    <source>
        <dbReference type="ARBA" id="ARBA00022723"/>
    </source>
</evidence>
<dbReference type="Pfam" id="PF13202">
    <property type="entry name" value="EF-hand_5"/>
    <property type="match status" value="1"/>
</dbReference>
<evidence type="ECO:0000313" key="8">
    <source>
        <dbReference type="Proteomes" id="UP001479436"/>
    </source>
</evidence>
<organism evidence="7 8">
    <name type="scientific">Basidiobolus ranarum</name>
    <dbReference type="NCBI Taxonomy" id="34480"/>
    <lineage>
        <taxon>Eukaryota</taxon>
        <taxon>Fungi</taxon>
        <taxon>Fungi incertae sedis</taxon>
        <taxon>Zoopagomycota</taxon>
        <taxon>Entomophthoromycotina</taxon>
        <taxon>Basidiobolomycetes</taxon>
        <taxon>Basidiobolales</taxon>
        <taxon>Basidiobolaceae</taxon>
        <taxon>Basidiobolus</taxon>
    </lineage>
</organism>
<keyword evidence="2" id="KW-0963">Cytoplasm</keyword>
<evidence type="ECO:0000313" key="7">
    <source>
        <dbReference type="EMBL" id="KAK9766532.1"/>
    </source>
</evidence>
<reference evidence="7 8" key="1">
    <citation type="submission" date="2023-04" db="EMBL/GenBank/DDBJ databases">
        <title>Genome of Basidiobolus ranarum AG-B5.</title>
        <authorList>
            <person name="Stajich J.E."/>
            <person name="Carter-House D."/>
            <person name="Gryganskyi A."/>
        </authorList>
    </citation>
    <scope>NUCLEOTIDE SEQUENCE [LARGE SCALE GENOMIC DNA]</scope>
    <source>
        <strain evidence="7 8">AG-B5</strain>
    </source>
</reference>
<evidence type="ECO:0000256" key="2">
    <source>
        <dbReference type="ARBA" id="ARBA00022490"/>
    </source>
</evidence>